<evidence type="ECO:0000256" key="1">
    <source>
        <dbReference type="SAM" id="MobiDB-lite"/>
    </source>
</evidence>
<gene>
    <name evidence="2" type="ORF">H9Y04_43615</name>
</gene>
<feature type="region of interest" description="Disordered" evidence="1">
    <location>
        <begin position="208"/>
        <end position="249"/>
    </location>
</feature>
<feature type="compositionally biased region" description="Basic and acidic residues" evidence="1">
    <location>
        <begin position="649"/>
        <end position="661"/>
    </location>
</feature>
<feature type="region of interest" description="Disordered" evidence="1">
    <location>
        <begin position="642"/>
        <end position="661"/>
    </location>
</feature>
<accession>A0ABR7SV99</accession>
<dbReference type="InterPro" id="IPR027417">
    <property type="entry name" value="P-loop_NTPase"/>
</dbReference>
<sequence length="918" mass="99535">MRPGGSWPLLPWQNGHPLQNEPIDAGKEVWRHTVFGGVFPISSVRRVLEEHFGPDGEDYGGVRRGGGDTAVFSFTVDAQGVLLDSTTVFSTCAWATGRARDPGPYDAKWLDGFAEVEKECEEAIALLTKHAIPYAAPQQRQETPGPVPAALLPDDGAPDVLRSWQGIVREILGSAAVGALGALIGDLGTGIVAGALRPVATRIAARRRAAAAPTVPDPDDATPPPVPAPMPPTPDADREDPEGPTGRPVELPDLVAFAAHVADLCCVDDLLSPASIRVHSERVRRRRDGSLPDADPAFLNSLLPQDLERVADGGYGAALRSYLTEDTDVLRHARTDVRSVPDLVLQHVSPDAMPLGRWPAPVGQPLALSQQFAVNRILGELADGSGLFSVNGPPGTGKTTMLRDLIAAIVVRRAQALAELAGPRDGFAERISWQSDGASRSVTSPRPSLTGHEIVVASSNNGAVQNITTELPALDALGERWRDEASYFLDQAVSLLDGAPAWGIIAAPLGKAEKRREFMERFWWGEKAAKPDSRRTAAQRGSRSGRSAGGQQKPPLKGMHALLKELEDGKPLHDPVAALRFPWMASAVPVPVPDEAPPESVNWSDAKADFLRAVAHVESLRAARTRVCTLLRDGQDLVAAEDTAADAQAEAHRQERDERERLEGAEQTLLTESAGLDRLRELIQVHQLNRPGGIRTAMGAGRRHYLAWQEQERFLQYDVERAENHLVRARSRYEVVVQLHSRAEYGRQQADRRAEAARRERRAAEQALGAASTLWGDHLPDDWAELSESERELRSPWSDAEFCEARTRVFLAALKLHRAFIVANAGTIRRNLLALKEVFADVVPAKAARAVWQTLFLVVPVVSTTFASCGRLFGPLGKEALGWMLIDEPGKPLLRRPWGHCGGPGAPFSSATRCSSSP</sequence>
<reference evidence="2 3" key="1">
    <citation type="submission" date="2020-08" db="EMBL/GenBank/DDBJ databases">
        <title>Genemic of Streptomyces polyaspartic.</title>
        <authorList>
            <person name="Liu W."/>
        </authorList>
    </citation>
    <scope>NUCLEOTIDE SEQUENCE [LARGE SCALE GENOMIC DNA]</scope>
    <source>
        <strain evidence="2 3">TRM66268-LWL</strain>
    </source>
</reference>
<dbReference type="Proteomes" id="UP000642284">
    <property type="component" value="Unassembled WGS sequence"/>
</dbReference>
<dbReference type="RefSeq" id="WP_187819825.1">
    <property type="nucleotide sequence ID" value="NZ_JACTVJ010000041.1"/>
</dbReference>
<feature type="compositionally biased region" description="Pro residues" evidence="1">
    <location>
        <begin position="221"/>
        <end position="234"/>
    </location>
</feature>
<name>A0ABR7SV99_9ACTN</name>
<dbReference type="SUPFAM" id="SSF52540">
    <property type="entry name" value="P-loop containing nucleoside triphosphate hydrolases"/>
    <property type="match status" value="1"/>
</dbReference>
<proteinExistence type="predicted"/>
<evidence type="ECO:0000313" key="2">
    <source>
        <dbReference type="EMBL" id="MBC9719420.1"/>
    </source>
</evidence>
<protein>
    <recommendedName>
        <fullName evidence="4">DNA2/NAM7 helicase helicase domain-containing protein</fullName>
    </recommendedName>
</protein>
<dbReference type="Gene3D" id="3.40.50.300">
    <property type="entry name" value="P-loop containing nucleotide triphosphate hydrolases"/>
    <property type="match status" value="1"/>
</dbReference>
<dbReference type="EMBL" id="JACTVJ010000041">
    <property type="protein sequence ID" value="MBC9719420.1"/>
    <property type="molecule type" value="Genomic_DNA"/>
</dbReference>
<evidence type="ECO:0000313" key="3">
    <source>
        <dbReference type="Proteomes" id="UP000642284"/>
    </source>
</evidence>
<evidence type="ECO:0008006" key="4">
    <source>
        <dbReference type="Google" id="ProtNLM"/>
    </source>
</evidence>
<comment type="caution">
    <text evidence="2">The sequence shown here is derived from an EMBL/GenBank/DDBJ whole genome shotgun (WGS) entry which is preliminary data.</text>
</comment>
<organism evidence="2 3">
    <name type="scientific">Streptomyces polyasparticus</name>
    <dbReference type="NCBI Taxonomy" id="2767826"/>
    <lineage>
        <taxon>Bacteria</taxon>
        <taxon>Bacillati</taxon>
        <taxon>Actinomycetota</taxon>
        <taxon>Actinomycetes</taxon>
        <taxon>Kitasatosporales</taxon>
        <taxon>Streptomycetaceae</taxon>
        <taxon>Streptomyces</taxon>
    </lineage>
</organism>
<keyword evidence="3" id="KW-1185">Reference proteome</keyword>
<feature type="compositionally biased region" description="Low complexity" evidence="1">
    <location>
        <begin position="536"/>
        <end position="552"/>
    </location>
</feature>
<feature type="region of interest" description="Disordered" evidence="1">
    <location>
        <begin position="529"/>
        <end position="556"/>
    </location>
</feature>